<reference evidence="1" key="1">
    <citation type="submission" date="2021-02" db="EMBL/GenBank/DDBJ databases">
        <authorList>
            <person name="Nowell W R."/>
        </authorList>
    </citation>
    <scope>NUCLEOTIDE SEQUENCE</scope>
</reference>
<evidence type="ECO:0000313" key="3">
    <source>
        <dbReference type="EMBL" id="CAF3988452.1"/>
    </source>
</evidence>
<gene>
    <name evidence="1" type="ORF">GPM918_LOCUS24905</name>
    <name evidence="2" type="ORF">OVA965_LOCUS41956</name>
    <name evidence="3" type="ORF">SRO942_LOCUS24908</name>
    <name evidence="4" type="ORF">TMI583_LOCUS43735</name>
</gene>
<dbReference type="EMBL" id="CAJNOQ010009452">
    <property type="protein sequence ID" value="CAF1225492.1"/>
    <property type="molecule type" value="Genomic_DNA"/>
</dbReference>
<dbReference type="Proteomes" id="UP000663829">
    <property type="component" value="Unassembled WGS sequence"/>
</dbReference>
<organism evidence="1 5">
    <name type="scientific">Didymodactylos carnosus</name>
    <dbReference type="NCBI Taxonomy" id="1234261"/>
    <lineage>
        <taxon>Eukaryota</taxon>
        <taxon>Metazoa</taxon>
        <taxon>Spiralia</taxon>
        <taxon>Gnathifera</taxon>
        <taxon>Rotifera</taxon>
        <taxon>Eurotatoria</taxon>
        <taxon>Bdelloidea</taxon>
        <taxon>Philodinida</taxon>
        <taxon>Philodinidae</taxon>
        <taxon>Didymodactylos</taxon>
    </lineage>
</organism>
<dbReference type="AlphaFoldDB" id="A0A814Y7I9"/>
<dbReference type="InterPro" id="IPR036514">
    <property type="entry name" value="SGNH_hydro_sf"/>
</dbReference>
<dbReference type="EMBL" id="CAJNOK010050034">
    <property type="protein sequence ID" value="CAF1598540.1"/>
    <property type="molecule type" value="Genomic_DNA"/>
</dbReference>
<dbReference type="SUPFAM" id="SSF52266">
    <property type="entry name" value="SGNH hydrolase"/>
    <property type="match status" value="1"/>
</dbReference>
<comment type="caution">
    <text evidence="1">The sequence shown here is derived from an EMBL/GenBank/DDBJ whole genome shotgun (WGS) entry which is preliminary data.</text>
</comment>
<evidence type="ECO:0000313" key="4">
    <source>
        <dbReference type="EMBL" id="CAF4405975.1"/>
    </source>
</evidence>
<sequence length="87" mass="10026">MKNLVQTMHQKYTKITKINIVTVPSRYDKPILNKIKKYNNLLKDTFANDKAVAVVSIDSERKFLEFDKLHPNGDGIDHITPKLKETA</sequence>
<dbReference type="Proteomes" id="UP000681722">
    <property type="component" value="Unassembled WGS sequence"/>
</dbReference>
<dbReference type="Gene3D" id="3.40.50.1110">
    <property type="entry name" value="SGNH hydrolase"/>
    <property type="match status" value="1"/>
</dbReference>
<protein>
    <submittedName>
        <fullName evidence="1">Uncharacterized protein</fullName>
    </submittedName>
</protein>
<evidence type="ECO:0000313" key="5">
    <source>
        <dbReference type="Proteomes" id="UP000663829"/>
    </source>
</evidence>
<accession>A0A814Y7I9</accession>
<evidence type="ECO:0000313" key="1">
    <source>
        <dbReference type="EMBL" id="CAF1225492.1"/>
    </source>
</evidence>
<dbReference type="EMBL" id="CAJOBC010009456">
    <property type="protein sequence ID" value="CAF3988452.1"/>
    <property type="molecule type" value="Genomic_DNA"/>
</dbReference>
<name>A0A814Y7I9_9BILA</name>
<dbReference type="EMBL" id="CAJOBA010073723">
    <property type="protein sequence ID" value="CAF4405975.1"/>
    <property type="molecule type" value="Genomic_DNA"/>
</dbReference>
<dbReference type="Proteomes" id="UP000682733">
    <property type="component" value="Unassembled WGS sequence"/>
</dbReference>
<dbReference type="Proteomes" id="UP000677228">
    <property type="component" value="Unassembled WGS sequence"/>
</dbReference>
<keyword evidence="5" id="KW-1185">Reference proteome</keyword>
<proteinExistence type="predicted"/>
<evidence type="ECO:0000313" key="2">
    <source>
        <dbReference type="EMBL" id="CAF1598540.1"/>
    </source>
</evidence>